<accession>A0ABW2NY61</accession>
<evidence type="ECO:0000313" key="3">
    <source>
        <dbReference type="Proteomes" id="UP001596496"/>
    </source>
</evidence>
<feature type="signal peptide" evidence="1">
    <location>
        <begin position="1"/>
        <end position="23"/>
    </location>
</feature>
<keyword evidence="1" id="KW-0732">Signal</keyword>
<name>A0ABW2NY61_9ACTN</name>
<keyword evidence="3" id="KW-1185">Reference proteome</keyword>
<evidence type="ECO:0000313" key="2">
    <source>
        <dbReference type="EMBL" id="MFC7381284.1"/>
    </source>
</evidence>
<feature type="chain" id="PRO_5046596841" description="Secreted protein" evidence="1">
    <location>
        <begin position="24"/>
        <end position="192"/>
    </location>
</feature>
<protein>
    <recommendedName>
        <fullName evidence="4">Secreted protein</fullName>
    </recommendedName>
</protein>
<dbReference type="RefSeq" id="WP_380824206.1">
    <property type="nucleotide sequence ID" value="NZ_JBHTCG010000002.1"/>
</dbReference>
<dbReference type="Proteomes" id="UP001596496">
    <property type="component" value="Unassembled WGS sequence"/>
</dbReference>
<evidence type="ECO:0000256" key="1">
    <source>
        <dbReference type="SAM" id="SignalP"/>
    </source>
</evidence>
<sequence length="192" mass="19432">MFTVAFATAIAGGVLALSLPAMAQAGTETRGVPGHRAHHVAPAHAPATGVAVVAQKKARGGDGDEDGKKKCCKHCPPGPPGPPGTPGRSAGIDTAFQGNNKFVGYAQGNGPTFVRDPRTTPPWHDLSTLPGYPGNASDVSLAVMGNTLHVTVLSTTGLIRQTACTVNPTPGTGNNPAWPGNCGSFVELTPPL</sequence>
<dbReference type="EMBL" id="JBHTCG010000002">
    <property type="protein sequence ID" value="MFC7381284.1"/>
    <property type="molecule type" value="Genomic_DNA"/>
</dbReference>
<evidence type="ECO:0008006" key="4">
    <source>
        <dbReference type="Google" id="ProtNLM"/>
    </source>
</evidence>
<proteinExistence type="predicted"/>
<comment type="caution">
    <text evidence="2">The sequence shown here is derived from an EMBL/GenBank/DDBJ whole genome shotgun (WGS) entry which is preliminary data.</text>
</comment>
<reference evidence="3" key="1">
    <citation type="journal article" date="2019" name="Int. J. Syst. Evol. Microbiol.">
        <title>The Global Catalogue of Microorganisms (GCM) 10K type strain sequencing project: providing services to taxonomists for standard genome sequencing and annotation.</title>
        <authorList>
            <consortium name="The Broad Institute Genomics Platform"/>
            <consortium name="The Broad Institute Genome Sequencing Center for Infectious Disease"/>
            <person name="Wu L."/>
            <person name="Ma J."/>
        </authorList>
    </citation>
    <scope>NUCLEOTIDE SEQUENCE [LARGE SCALE GENOMIC DNA]</scope>
    <source>
        <strain evidence="3">CECT 7649</strain>
    </source>
</reference>
<organism evidence="2 3">
    <name type="scientific">Sphaerisporangium rhizosphaerae</name>
    <dbReference type="NCBI Taxonomy" id="2269375"/>
    <lineage>
        <taxon>Bacteria</taxon>
        <taxon>Bacillati</taxon>
        <taxon>Actinomycetota</taxon>
        <taxon>Actinomycetes</taxon>
        <taxon>Streptosporangiales</taxon>
        <taxon>Streptosporangiaceae</taxon>
        <taxon>Sphaerisporangium</taxon>
    </lineage>
</organism>
<gene>
    <name evidence="2" type="ORF">ACFQSB_03630</name>
</gene>